<evidence type="ECO:0000256" key="5">
    <source>
        <dbReference type="ARBA" id="ARBA00022824"/>
    </source>
</evidence>
<gene>
    <name evidence="12" type="primary">CYP4V2</name>
    <name evidence="12" type="ORF">CDAR_78581</name>
</gene>
<evidence type="ECO:0000256" key="7">
    <source>
        <dbReference type="ARBA" id="ARBA00023033"/>
    </source>
</evidence>
<dbReference type="EMBL" id="BPLQ01005349">
    <property type="protein sequence ID" value="GIY14336.1"/>
    <property type="molecule type" value="Genomic_DNA"/>
</dbReference>
<dbReference type="InterPro" id="IPR002401">
    <property type="entry name" value="Cyt_P450_E_grp-I"/>
</dbReference>
<comment type="subcellular location">
    <subcellularLocation>
        <location evidence="2">Endoplasmic reticulum membrane</location>
    </subcellularLocation>
</comment>
<sequence>MPKPKCNRILFFISVFWSLYRQSRPESPLTCGVRNNAALHYRQILEFRKVILQGIYGSSIVEAKEKIGQVTLGLKPAIIFGKAETVEVILSSSTQIEKANEYKFLHPWLGTGLFTSPAAKWRHRRKLLTPTFHFTILEDFIPVYQEQSSVFVSKLQDLTKEPWVDIVPLLTSYTLDIICQTAMGVSINAQNGENNEYVKAVHEIAEAFMYRGFRLWLYFDLLFYWTKEGKQFKANIRRVHGFTQKVITERKMEMMRHNQLDQQQKKSNSQLQKRKCKAFLELLLEHHLEDPSFTEEDIKDEVETFMFAGHDTTAMALSWTLYCLGLYPEVQKLSFEEINDIFSDDPDRNVTREDLTRMKYMECVIKESLRLYPVAPFFGRECTETFEVLGHKVYPGSLCLIFPLMLHRDPEVFPEPEKFKPERFFLENSKGRHPYAYIPFSAGPRNCIGQKFAMMEMKVVIANILRRFRITSLDPRDKVNVYPSLVLRNVSPLRLRFENR</sequence>
<feature type="binding site" description="axial binding residue" evidence="9">
    <location>
        <position position="447"/>
    </location>
    <ligand>
        <name>heme</name>
        <dbReference type="ChEBI" id="CHEBI:30413"/>
    </ligand>
    <ligandPart>
        <name>Fe</name>
        <dbReference type="ChEBI" id="CHEBI:18248"/>
    </ligandPart>
</feature>
<evidence type="ECO:0000313" key="13">
    <source>
        <dbReference type="Proteomes" id="UP001054837"/>
    </source>
</evidence>
<keyword evidence="7 10" id="KW-0503">Monooxygenase</keyword>
<evidence type="ECO:0000313" key="12">
    <source>
        <dbReference type="EMBL" id="GIY14336.1"/>
    </source>
</evidence>
<dbReference type="Gene3D" id="1.10.630.10">
    <property type="entry name" value="Cytochrome P450"/>
    <property type="match status" value="1"/>
</dbReference>
<evidence type="ECO:0000256" key="6">
    <source>
        <dbReference type="ARBA" id="ARBA00023004"/>
    </source>
</evidence>
<dbReference type="SUPFAM" id="SSF48264">
    <property type="entry name" value="Cytochrome P450"/>
    <property type="match status" value="1"/>
</dbReference>
<comment type="similarity">
    <text evidence="3 10">Belongs to the cytochrome P450 family.</text>
</comment>
<evidence type="ECO:0000256" key="3">
    <source>
        <dbReference type="ARBA" id="ARBA00010617"/>
    </source>
</evidence>
<dbReference type="PANTHER" id="PTHR24291">
    <property type="entry name" value="CYTOCHROME P450 FAMILY 4"/>
    <property type="match status" value="1"/>
</dbReference>
<dbReference type="GO" id="GO:0016705">
    <property type="term" value="F:oxidoreductase activity, acting on paired donors, with incorporation or reduction of molecular oxygen"/>
    <property type="evidence" value="ECO:0007669"/>
    <property type="project" value="InterPro"/>
</dbReference>
<keyword evidence="4 9" id="KW-0349">Heme</keyword>
<dbReference type="Pfam" id="PF00067">
    <property type="entry name" value="p450"/>
    <property type="match status" value="1"/>
</dbReference>
<dbReference type="InterPro" id="IPR017972">
    <property type="entry name" value="Cyt_P450_CS"/>
</dbReference>
<dbReference type="CDD" id="cd20628">
    <property type="entry name" value="CYP4"/>
    <property type="match status" value="1"/>
</dbReference>
<dbReference type="PROSITE" id="PS00086">
    <property type="entry name" value="CYTOCHROME_P450"/>
    <property type="match status" value="1"/>
</dbReference>
<keyword evidence="10" id="KW-0560">Oxidoreductase</keyword>
<dbReference type="GO" id="GO:0020037">
    <property type="term" value="F:heme binding"/>
    <property type="evidence" value="ECO:0007669"/>
    <property type="project" value="InterPro"/>
</dbReference>
<evidence type="ECO:0000256" key="11">
    <source>
        <dbReference type="SAM" id="SignalP"/>
    </source>
</evidence>
<accession>A0AAV4R205</accession>
<evidence type="ECO:0000256" key="1">
    <source>
        <dbReference type="ARBA" id="ARBA00001971"/>
    </source>
</evidence>
<keyword evidence="11" id="KW-0732">Signal</keyword>
<name>A0AAV4R205_9ARAC</name>
<keyword evidence="8" id="KW-0472">Membrane</keyword>
<evidence type="ECO:0000256" key="2">
    <source>
        <dbReference type="ARBA" id="ARBA00004586"/>
    </source>
</evidence>
<dbReference type="InterPro" id="IPR036396">
    <property type="entry name" value="Cyt_P450_sf"/>
</dbReference>
<dbReference type="PRINTS" id="PR00463">
    <property type="entry name" value="EP450I"/>
</dbReference>
<keyword evidence="9 10" id="KW-0479">Metal-binding</keyword>
<dbReference type="Proteomes" id="UP001054837">
    <property type="component" value="Unassembled WGS sequence"/>
</dbReference>
<reference evidence="12 13" key="1">
    <citation type="submission" date="2021-06" db="EMBL/GenBank/DDBJ databases">
        <title>Caerostris darwini draft genome.</title>
        <authorList>
            <person name="Kono N."/>
            <person name="Arakawa K."/>
        </authorList>
    </citation>
    <scope>NUCLEOTIDE SEQUENCE [LARGE SCALE GENOMIC DNA]</scope>
</reference>
<keyword evidence="5" id="KW-0256">Endoplasmic reticulum</keyword>
<dbReference type="InterPro" id="IPR050196">
    <property type="entry name" value="Cytochrome_P450_Monoox"/>
</dbReference>
<dbReference type="GO" id="GO:0005506">
    <property type="term" value="F:iron ion binding"/>
    <property type="evidence" value="ECO:0007669"/>
    <property type="project" value="InterPro"/>
</dbReference>
<dbReference type="PRINTS" id="PR00385">
    <property type="entry name" value="P450"/>
</dbReference>
<evidence type="ECO:0000256" key="9">
    <source>
        <dbReference type="PIRSR" id="PIRSR602401-1"/>
    </source>
</evidence>
<dbReference type="GO" id="GO:0005789">
    <property type="term" value="C:endoplasmic reticulum membrane"/>
    <property type="evidence" value="ECO:0007669"/>
    <property type="project" value="UniProtKB-SubCell"/>
</dbReference>
<evidence type="ECO:0000256" key="4">
    <source>
        <dbReference type="ARBA" id="ARBA00022617"/>
    </source>
</evidence>
<comment type="caution">
    <text evidence="12">The sequence shown here is derived from an EMBL/GenBank/DDBJ whole genome shotgun (WGS) entry which is preliminary data.</text>
</comment>
<dbReference type="AlphaFoldDB" id="A0AAV4R205"/>
<comment type="cofactor">
    <cofactor evidence="1 9">
        <name>heme</name>
        <dbReference type="ChEBI" id="CHEBI:30413"/>
    </cofactor>
</comment>
<keyword evidence="6 9" id="KW-0408">Iron</keyword>
<feature type="signal peptide" evidence="11">
    <location>
        <begin position="1"/>
        <end position="25"/>
    </location>
</feature>
<feature type="chain" id="PRO_5043439205" evidence="11">
    <location>
        <begin position="26"/>
        <end position="500"/>
    </location>
</feature>
<dbReference type="PANTHER" id="PTHR24291:SF189">
    <property type="entry name" value="CYTOCHROME P450 4C3-RELATED"/>
    <property type="match status" value="1"/>
</dbReference>
<dbReference type="InterPro" id="IPR001128">
    <property type="entry name" value="Cyt_P450"/>
</dbReference>
<organism evidence="12 13">
    <name type="scientific">Caerostris darwini</name>
    <dbReference type="NCBI Taxonomy" id="1538125"/>
    <lineage>
        <taxon>Eukaryota</taxon>
        <taxon>Metazoa</taxon>
        <taxon>Ecdysozoa</taxon>
        <taxon>Arthropoda</taxon>
        <taxon>Chelicerata</taxon>
        <taxon>Arachnida</taxon>
        <taxon>Araneae</taxon>
        <taxon>Araneomorphae</taxon>
        <taxon>Entelegynae</taxon>
        <taxon>Araneoidea</taxon>
        <taxon>Araneidae</taxon>
        <taxon>Caerostris</taxon>
    </lineage>
</organism>
<dbReference type="GO" id="GO:0004497">
    <property type="term" value="F:monooxygenase activity"/>
    <property type="evidence" value="ECO:0007669"/>
    <property type="project" value="UniProtKB-KW"/>
</dbReference>
<evidence type="ECO:0000256" key="10">
    <source>
        <dbReference type="RuleBase" id="RU000461"/>
    </source>
</evidence>
<keyword evidence="13" id="KW-1185">Reference proteome</keyword>
<evidence type="ECO:0000256" key="8">
    <source>
        <dbReference type="ARBA" id="ARBA00023136"/>
    </source>
</evidence>
<proteinExistence type="inferred from homology"/>
<protein>
    <submittedName>
        <fullName evidence="12">Cytochrome P450 4V2</fullName>
    </submittedName>
</protein>